<dbReference type="Pfam" id="PF13375">
    <property type="entry name" value="RnfC_N"/>
    <property type="match status" value="1"/>
</dbReference>
<dbReference type="AlphaFoldDB" id="A0A8J2U418"/>
<evidence type="ECO:0000256" key="1">
    <source>
        <dbReference type="ARBA" id="ARBA00022448"/>
    </source>
</evidence>
<evidence type="ECO:0000313" key="11">
    <source>
        <dbReference type="EMBL" id="GGA73503.1"/>
    </source>
</evidence>
<evidence type="ECO:0000256" key="3">
    <source>
        <dbReference type="ARBA" id="ARBA00022723"/>
    </source>
</evidence>
<dbReference type="PANTHER" id="PTHR43034">
    <property type="entry name" value="ION-TRANSLOCATING OXIDOREDUCTASE COMPLEX SUBUNIT C"/>
    <property type="match status" value="1"/>
</dbReference>
<keyword evidence="8" id="KW-0997">Cell inner membrane</keyword>
<evidence type="ECO:0000256" key="4">
    <source>
        <dbReference type="ARBA" id="ARBA00022737"/>
    </source>
</evidence>
<feature type="binding site" evidence="8">
    <location>
        <position position="416"/>
    </location>
    <ligand>
        <name>[4Fe-4S] cluster</name>
        <dbReference type="ChEBI" id="CHEBI:49883"/>
        <label>2</label>
    </ligand>
</feature>
<dbReference type="InterPro" id="IPR017900">
    <property type="entry name" value="4Fe4S_Fe_S_CS"/>
</dbReference>
<keyword evidence="5 8" id="KW-0249">Electron transport</keyword>
<evidence type="ECO:0000256" key="7">
    <source>
        <dbReference type="ARBA" id="ARBA00023014"/>
    </source>
</evidence>
<protein>
    <recommendedName>
        <fullName evidence="8">Ion-translocating oxidoreductase complex subunit C</fullName>
        <ecNumber evidence="8">7.-.-.-</ecNumber>
    </recommendedName>
    <alternativeName>
        <fullName evidence="8">Rnf electron transport complex subunit C</fullName>
    </alternativeName>
</protein>
<sequence>MPMIDVKQLLTTDKLWDYAGGVFPEYRKEQSRQLPIHSAWIPPLVHVPIRQHIGQSGNLIVKAGDQVLKGQLLTEPTHGMAVPVHAPTSGIVEAIGQSPSNHPSGLNEVSLTIRTDGQDTWCERKPVSDASSLSDNDLLQLIRYAGISGMGGAGFPTEIKLTPVNPIQLLLINGAECEPYISADDTLMQAHADEIVAGIELMVRLLSNPVVVIAIEADKPKAIEAMEQASANLEHIRVRSIPAKYPSGGERQLIQIITGEEVPSNGIPADLGIVVHNVGTAYAVSRAVYQDEPLISRVVTITGNRVLKPANHWVLLGTPINDLLHHHGLDELDPVIVGGPMMGYQLPHAEAPVIKTTNCLIIPSQDELPSPDQQMPCIRCGACAEACPANLLPQQLHWYALAEDQDKLNEHNLFDCIECGACAYVCPSEIPLVLEYRQAKAMIRTSRQEQLKAERAKQRFEARNERLEQEKQARAEKHKKAAEARLKAMADKQSSASDKSSAESSAKQSAAVAAALARAKAKKASQQPQKTMVDEQGQTVPDNSDIAAMREARKAEARAKKAQKQSSSSSSDGTSDKSAAVAAAVARAKAKRQAQASSNEPEAQQPKADSNAADDKAARVAAAVARAKAKRDAAQHSDAKPAVTASSEQPPAADDKAARVAAAVARAKAKRQAQQATDTDQKPQPTGAAEPAQDKAARIAQAVAKAKAKRAQQAAQDDSEQ</sequence>
<keyword evidence="8" id="KW-0472">Membrane</keyword>
<dbReference type="PANTHER" id="PTHR43034:SF2">
    <property type="entry name" value="ION-TRANSLOCATING OXIDOREDUCTASE COMPLEX SUBUNIT C"/>
    <property type="match status" value="1"/>
</dbReference>
<dbReference type="NCBIfam" id="TIGR01945">
    <property type="entry name" value="rnfC"/>
    <property type="match status" value="1"/>
</dbReference>
<dbReference type="Pfam" id="PF01512">
    <property type="entry name" value="Complex1_51K"/>
    <property type="match status" value="1"/>
</dbReference>
<feature type="compositionally biased region" description="Low complexity" evidence="9">
    <location>
        <begin position="659"/>
        <end position="686"/>
    </location>
</feature>
<dbReference type="EMBL" id="BMDX01000005">
    <property type="protein sequence ID" value="GGA73503.1"/>
    <property type="molecule type" value="Genomic_DNA"/>
</dbReference>
<keyword evidence="4 8" id="KW-0677">Repeat</keyword>
<dbReference type="InterPro" id="IPR026902">
    <property type="entry name" value="RnfC_N"/>
</dbReference>
<dbReference type="PROSITE" id="PS00198">
    <property type="entry name" value="4FE4S_FER_1"/>
    <property type="match status" value="1"/>
</dbReference>
<feature type="compositionally biased region" description="Basic and acidic residues" evidence="9">
    <location>
        <begin position="630"/>
        <end position="639"/>
    </location>
</feature>
<feature type="compositionally biased region" description="Basic and acidic residues" evidence="9">
    <location>
        <begin position="548"/>
        <end position="559"/>
    </location>
</feature>
<keyword evidence="3 8" id="KW-0479">Metal-binding</keyword>
<dbReference type="HAMAP" id="MF_00461">
    <property type="entry name" value="RsxC_RnfC"/>
    <property type="match status" value="1"/>
</dbReference>
<feature type="binding site" evidence="8">
    <location>
        <position position="422"/>
    </location>
    <ligand>
        <name>[4Fe-4S] cluster</name>
        <dbReference type="ChEBI" id="CHEBI:49883"/>
        <label>2</label>
    </ligand>
</feature>
<gene>
    <name evidence="8" type="primary">rnfC</name>
    <name evidence="11" type="ORF">GCM10011369_14070</name>
</gene>
<dbReference type="PROSITE" id="PS51379">
    <property type="entry name" value="4FE4S_FER_2"/>
    <property type="match status" value="2"/>
</dbReference>
<dbReference type="GO" id="GO:0005886">
    <property type="term" value="C:plasma membrane"/>
    <property type="evidence" value="ECO:0007669"/>
    <property type="project" value="UniProtKB-SubCell"/>
</dbReference>
<evidence type="ECO:0000256" key="2">
    <source>
        <dbReference type="ARBA" id="ARBA00022485"/>
    </source>
</evidence>
<dbReference type="GO" id="GO:0009055">
    <property type="term" value="F:electron transfer activity"/>
    <property type="evidence" value="ECO:0007669"/>
    <property type="project" value="InterPro"/>
</dbReference>
<dbReference type="NCBIfam" id="NF003454">
    <property type="entry name" value="PRK05035.1"/>
    <property type="match status" value="1"/>
</dbReference>
<keyword evidence="7 8" id="KW-0411">Iron-sulfur</keyword>
<dbReference type="InterPro" id="IPR017896">
    <property type="entry name" value="4Fe4S_Fe-S-bd"/>
</dbReference>
<dbReference type="GO" id="GO:0046872">
    <property type="term" value="F:metal ion binding"/>
    <property type="evidence" value="ECO:0007669"/>
    <property type="project" value="UniProtKB-KW"/>
</dbReference>
<keyword evidence="6 8" id="KW-0408">Iron</keyword>
<feature type="binding site" evidence="8">
    <location>
        <position position="377"/>
    </location>
    <ligand>
        <name>[4Fe-4S] cluster</name>
        <dbReference type="ChEBI" id="CHEBI:49883"/>
        <label>1</label>
    </ligand>
</feature>
<feature type="compositionally biased region" description="Low complexity" evidence="9">
    <location>
        <begin position="698"/>
        <end position="721"/>
    </location>
</feature>
<feature type="binding site" evidence="8">
    <location>
        <position position="383"/>
    </location>
    <ligand>
        <name>[4Fe-4S] cluster</name>
        <dbReference type="ChEBI" id="CHEBI:49883"/>
        <label>1</label>
    </ligand>
</feature>
<dbReference type="GO" id="GO:0022900">
    <property type="term" value="P:electron transport chain"/>
    <property type="evidence" value="ECO:0007669"/>
    <property type="project" value="UniProtKB-UniRule"/>
</dbReference>
<dbReference type="Proteomes" id="UP000619743">
    <property type="component" value="Unassembled WGS sequence"/>
</dbReference>
<feature type="binding site" evidence="8">
    <location>
        <position position="387"/>
    </location>
    <ligand>
        <name>[4Fe-4S] cluster</name>
        <dbReference type="ChEBI" id="CHEBI:49883"/>
        <label>2</label>
    </ligand>
</feature>
<accession>A0A8J2U418</accession>
<evidence type="ECO:0000259" key="10">
    <source>
        <dbReference type="PROSITE" id="PS51379"/>
    </source>
</evidence>
<keyword evidence="1 8" id="KW-0813">Transport</keyword>
<comment type="subunit">
    <text evidence="8">The complex is composed of six subunits: RnfA, RnfB, RnfC, RnfD, RnfE and RnfG.</text>
</comment>
<evidence type="ECO:0000256" key="5">
    <source>
        <dbReference type="ARBA" id="ARBA00022982"/>
    </source>
</evidence>
<feature type="domain" description="4Fe-4S ferredoxin-type" evidence="10">
    <location>
        <begin position="407"/>
        <end position="436"/>
    </location>
</feature>
<comment type="subcellular location">
    <subcellularLocation>
        <location evidence="8">Cell inner membrane</location>
        <topology evidence="8">Peripheral membrane protein</topology>
    </subcellularLocation>
</comment>
<evidence type="ECO:0000313" key="12">
    <source>
        <dbReference type="Proteomes" id="UP000619743"/>
    </source>
</evidence>
<dbReference type="GO" id="GO:0051539">
    <property type="term" value="F:4 iron, 4 sulfur cluster binding"/>
    <property type="evidence" value="ECO:0007669"/>
    <property type="project" value="UniProtKB-KW"/>
</dbReference>
<feature type="binding site" evidence="8">
    <location>
        <position position="419"/>
    </location>
    <ligand>
        <name>[4Fe-4S] cluster</name>
        <dbReference type="ChEBI" id="CHEBI:49883"/>
        <label>2</label>
    </ligand>
</feature>
<dbReference type="SUPFAM" id="SSF46548">
    <property type="entry name" value="alpha-helical ferredoxin"/>
    <property type="match status" value="1"/>
</dbReference>
<name>A0A8J2U418_9GAMM</name>
<dbReference type="EC" id="7.-.-.-" evidence="8"/>
<dbReference type="InterPro" id="IPR010208">
    <property type="entry name" value="Ion_transpt_RnfC/RsxC"/>
</dbReference>
<keyword evidence="12" id="KW-1185">Reference proteome</keyword>
<feature type="domain" description="4Fe-4S ferredoxin-type" evidence="10">
    <location>
        <begin position="367"/>
        <end position="397"/>
    </location>
</feature>
<keyword evidence="2 8" id="KW-0004">4Fe-4S</keyword>
<feature type="compositionally biased region" description="Low complexity" evidence="9">
    <location>
        <begin position="491"/>
        <end position="504"/>
    </location>
</feature>
<comment type="function">
    <text evidence="8">Part of a membrane-bound complex that couples electron transfer with translocation of ions across the membrane.</text>
</comment>
<dbReference type="Pfam" id="PF12838">
    <property type="entry name" value="Fer4_7"/>
    <property type="match status" value="1"/>
</dbReference>
<keyword evidence="8" id="KW-1003">Cell membrane</keyword>
<proteinExistence type="inferred from homology"/>
<evidence type="ECO:0000256" key="8">
    <source>
        <dbReference type="HAMAP-Rule" id="MF_00461"/>
    </source>
</evidence>
<organism evidence="11 12">
    <name type="scientific">Neiella marina</name>
    <dbReference type="NCBI Taxonomy" id="508461"/>
    <lineage>
        <taxon>Bacteria</taxon>
        <taxon>Pseudomonadati</taxon>
        <taxon>Pseudomonadota</taxon>
        <taxon>Gammaproteobacteria</taxon>
        <taxon>Alteromonadales</taxon>
        <taxon>Echinimonadaceae</taxon>
        <taxon>Neiella</taxon>
    </lineage>
</organism>
<feature type="binding site" evidence="8">
    <location>
        <position position="380"/>
    </location>
    <ligand>
        <name>[4Fe-4S] cluster</name>
        <dbReference type="ChEBI" id="CHEBI:49883"/>
        <label>1</label>
    </ligand>
</feature>
<evidence type="ECO:0000256" key="6">
    <source>
        <dbReference type="ARBA" id="ARBA00023004"/>
    </source>
</evidence>
<feature type="binding site" evidence="8">
    <location>
        <position position="426"/>
    </location>
    <ligand>
        <name>[4Fe-4S] cluster</name>
        <dbReference type="ChEBI" id="CHEBI:49883"/>
        <label>1</label>
    </ligand>
</feature>
<feature type="compositionally biased region" description="Basic and acidic residues" evidence="9">
    <location>
        <begin position="454"/>
        <end position="490"/>
    </location>
</feature>
<comment type="caution">
    <text evidence="11">The sequence shown here is derived from an EMBL/GenBank/DDBJ whole genome shotgun (WGS) entry which is preliminary data.</text>
</comment>
<dbReference type="InterPro" id="IPR037225">
    <property type="entry name" value="Nuo51_FMN-bd_sf"/>
</dbReference>
<keyword evidence="8" id="KW-1278">Translocase</keyword>
<feature type="region of interest" description="Disordered" evidence="9">
    <location>
        <begin position="521"/>
        <end position="721"/>
    </location>
</feature>
<comment type="similarity">
    <text evidence="8">Belongs to the 4Fe4S bacterial-type ferredoxin family. RnfC subfamily.</text>
</comment>
<feature type="compositionally biased region" description="Low complexity" evidence="9">
    <location>
        <begin position="521"/>
        <end position="530"/>
    </location>
</feature>
<dbReference type="SUPFAM" id="SSF142019">
    <property type="entry name" value="Nqo1 FMN-binding domain-like"/>
    <property type="match status" value="1"/>
</dbReference>
<dbReference type="Gene3D" id="3.30.70.20">
    <property type="match status" value="1"/>
</dbReference>
<dbReference type="Gene3D" id="3.40.50.11540">
    <property type="entry name" value="NADH-ubiquinone oxidoreductase 51kDa subunit"/>
    <property type="match status" value="1"/>
</dbReference>
<feature type="compositionally biased region" description="Low complexity" evidence="9">
    <location>
        <begin position="564"/>
        <end position="587"/>
    </location>
</feature>
<feature type="region of interest" description="Disordered" evidence="9">
    <location>
        <begin position="454"/>
        <end position="504"/>
    </location>
</feature>
<reference evidence="12" key="1">
    <citation type="journal article" date="2019" name="Int. J. Syst. Evol. Microbiol.">
        <title>The Global Catalogue of Microorganisms (GCM) 10K type strain sequencing project: providing services to taxonomists for standard genome sequencing and annotation.</title>
        <authorList>
            <consortium name="The Broad Institute Genomics Platform"/>
            <consortium name="The Broad Institute Genome Sequencing Center for Infectious Disease"/>
            <person name="Wu L."/>
            <person name="Ma J."/>
        </authorList>
    </citation>
    <scope>NUCLEOTIDE SEQUENCE [LARGE SCALE GENOMIC DNA]</scope>
    <source>
        <strain evidence="12">CGMCC 1.10130</strain>
    </source>
</reference>
<evidence type="ECO:0000256" key="9">
    <source>
        <dbReference type="SAM" id="MobiDB-lite"/>
    </source>
</evidence>
<comment type="cofactor">
    <cofactor evidence="8">
        <name>[4Fe-4S] cluster</name>
        <dbReference type="ChEBI" id="CHEBI:49883"/>
    </cofactor>
    <text evidence="8">Binds 2 [4Fe-4S] clusters per subunit.</text>
</comment>
<dbReference type="InterPro" id="IPR011538">
    <property type="entry name" value="Nuo51_FMN-bd"/>
</dbReference>